<reference evidence="2" key="1">
    <citation type="submission" date="2022-10" db="EMBL/GenBank/DDBJ databases">
        <title>The complete genomes of actinobacterial strains from the NBC collection.</title>
        <authorList>
            <person name="Joergensen T.S."/>
            <person name="Alvarez Arevalo M."/>
            <person name="Sterndorff E.B."/>
            <person name="Faurdal D."/>
            <person name="Vuksanovic O."/>
            <person name="Mourched A.-S."/>
            <person name="Charusanti P."/>
            <person name="Shaw S."/>
            <person name="Blin K."/>
            <person name="Weber T."/>
        </authorList>
    </citation>
    <scope>NUCLEOTIDE SEQUENCE</scope>
    <source>
        <strain evidence="2">NBC_01393</strain>
    </source>
</reference>
<evidence type="ECO:0000256" key="1">
    <source>
        <dbReference type="SAM" id="MobiDB-lite"/>
    </source>
</evidence>
<protein>
    <recommendedName>
        <fullName evidence="3">Lipoprotein</fullName>
    </recommendedName>
</protein>
<dbReference type="AlphaFoldDB" id="A0AAU3I3Z0"/>
<dbReference type="PROSITE" id="PS51257">
    <property type="entry name" value="PROKAR_LIPOPROTEIN"/>
    <property type="match status" value="1"/>
</dbReference>
<sequence>MRTTRTGTAVRTGARGTFTALAVVSVAGVLALTGCGLRDHRDDVGVPGSSPSVVPSVAPKASLPPGRPLGTDAHVPSPSGVDGTDATAVSEAWAEVAYGYDTKYDYGPHDALLRSARWFTASKAAAERSYHPASGAGAEWNTWAGHRAWITVDVTADDDADGPADTSVLAYRALFVEGTAHGRDGWTSTGPRANVYLKLTRAGGGRPWHVAEVTTVEAADPPPSPSPSPSSTPASPSASMMSSNPSSTTPS</sequence>
<feature type="compositionally biased region" description="Pro residues" evidence="1">
    <location>
        <begin position="220"/>
        <end position="230"/>
    </location>
</feature>
<dbReference type="EMBL" id="CP109546">
    <property type="protein sequence ID" value="WTZ11114.1"/>
    <property type="molecule type" value="Genomic_DNA"/>
</dbReference>
<evidence type="ECO:0000313" key="2">
    <source>
        <dbReference type="EMBL" id="WTZ11114.1"/>
    </source>
</evidence>
<feature type="compositionally biased region" description="Low complexity" evidence="1">
    <location>
        <begin position="45"/>
        <end position="64"/>
    </location>
</feature>
<organism evidence="2">
    <name type="scientific">Streptomyces sp. NBC_01393</name>
    <dbReference type="NCBI Taxonomy" id="2903851"/>
    <lineage>
        <taxon>Bacteria</taxon>
        <taxon>Bacillati</taxon>
        <taxon>Actinomycetota</taxon>
        <taxon>Actinomycetes</taxon>
        <taxon>Kitasatosporales</taxon>
        <taxon>Streptomycetaceae</taxon>
        <taxon>Streptomyces</taxon>
    </lineage>
</organism>
<gene>
    <name evidence="2" type="ORF">OG699_25925</name>
</gene>
<proteinExistence type="predicted"/>
<feature type="compositionally biased region" description="Low complexity" evidence="1">
    <location>
        <begin position="231"/>
        <end position="251"/>
    </location>
</feature>
<name>A0AAU3I3Z0_9ACTN</name>
<accession>A0AAU3I3Z0</accession>
<evidence type="ECO:0008006" key="3">
    <source>
        <dbReference type="Google" id="ProtNLM"/>
    </source>
</evidence>
<feature type="region of interest" description="Disordered" evidence="1">
    <location>
        <begin position="214"/>
        <end position="251"/>
    </location>
</feature>
<feature type="region of interest" description="Disordered" evidence="1">
    <location>
        <begin position="43"/>
        <end position="83"/>
    </location>
</feature>